<accession>A0A8C3Q853</accession>
<dbReference type="Proteomes" id="UP000694382">
    <property type="component" value="Chromosome 4A"/>
</dbReference>
<evidence type="ECO:0000313" key="9">
    <source>
        <dbReference type="Proteomes" id="UP000694382"/>
    </source>
</evidence>
<comment type="similarity">
    <text evidence="2">Belongs to the TCL1 family.</text>
</comment>
<dbReference type="SUPFAM" id="SSF47072">
    <property type="entry name" value="Cysteine alpha-hairpin motif"/>
    <property type="match status" value="1"/>
</dbReference>
<evidence type="ECO:0000256" key="2">
    <source>
        <dbReference type="ARBA" id="ARBA00006399"/>
    </source>
</evidence>
<dbReference type="InterPro" id="IPR036672">
    <property type="entry name" value="TCL1_MTCP1_sf"/>
</dbReference>
<reference evidence="8" key="3">
    <citation type="submission" date="2025-09" db="UniProtKB">
        <authorList>
            <consortium name="Ensembl"/>
        </authorList>
    </citation>
    <scope>IDENTIFICATION</scope>
</reference>
<name>A0A8C3Q853_GEOPR</name>
<evidence type="ECO:0000256" key="5">
    <source>
        <dbReference type="ARBA" id="ARBA00023157"/>
    </source>
</evidence>
<evidence type="ECO:0000256" key="3">
    <source>
        <dbReference type="ARBA" id="ARBA00009858"/>
    </source>
</evidence>
<dbReference type="InterPro" id="IPR004832">
    <property type="entry name" value="TCL1_MTCP1"/>
</dbReference>
<protein>
    <recommendedName>
        <fullName evidence="6">Cx9C motif-containing protein 4</fullName>
    </recommendedName>
    <alternativeName>
        <fullName evidence="7">Mature T-cell proliferation 1 neighbor protein</fullName>
    </alternativeName>
</protein>
<dbReference type="GO" id="GO:0043539">
    <property type="term" value="F:protein serine/threonine kinase activator activity"/>
    <property type="evidence" value="ECO:0007669"/>
    <property type="project" value="InterPro"/>
</dbReference>
<dbReference type="PANTHER" id="PTHR15590:SF0">
    <property type="entry name" value="CX9C MOTIF-CONTAINING PROTEIN 4"/>
    <property type="match status" value="1"/>
</dbReference>
<evidence type="ECO:0000256" key="1">
    <source>
        <dbReference type="ARBA" id="ARBA00004173"/>
    </source>
</evidence>
<dbReference type="PANTHER" id="PTHR15590">
    <property type="entry name" value="CX9C MOTIF-CONTAINING PROTEIN 4"/>
    <property type="match status" value="1"/>
</dbReference>
<dbReference type="GO" id="GO:0005758">
    <property type="term" value="C:mitochondrial intermembrane space"/>
    <property type="evidence" value="ECO:0007669"/>
    <property type="project" value="TreeGrafter"/>
</dbReference>
<proteinExistence type="inferred from homology"/>
<dbReference type="InterPro" id="IPR009069">
    <property type="entry name" value="Cys_alpha_HP_mot_SF"/>
</dbReference>
<sequence length="134" mass="15047">MAQGGEAGAPPVRLWVRRVGVYCDEHRKTWLVAAEEASSLMVLKNCCLNSCLGINLFLNMSRKDPCQKQACEIQKCLQVNNYVESKCEAALQEMRKCCARFTKGRSICCSGFEREEEEREKAKLTSKGISPPPQ</sequence>
<dbReference type="Gene3D" id="1.10.287.1130">
    <property type="entry name" value="CytochromE C oxidase copper chaperone"/>
    <property type="match status" value="1"/>
</dbReference>
<keyword evidence="5" id="KW-1015">Disulfide bond</keyword>
<evidence type="ECO:0000256" key="6">
    <source>
        <dbReference type="ARBA" id="ARBA00071585"/>
    </source>
</evidence>
<comment type="similarity">
    <text evidence="3">Belongs to the CMC4 family.</text>
</comment>
<dbReference type="Pfam" id="PF01840">
    <property type="entry name" value="TCL1_MTCP1"/>
    <property type="match status" value="1"/>
</dbReference>
<evidence type="ECO:0000256" key="7">
    <source>
        <dbReference type="ARBA" id="ARBA00080130"/>
    </source>
</evidence>
<reference evidence="8" key="2">
    <citation type="submission" date="2025-08" db="UniProtKB">
        <authorList>
            <consortium name="Ensembl"/>
        </authorList>
    </citation>
    <scope>IDENTIFICATION</scope>
</reference>
<dbReference type="Pfam" id="PF08991">
    <property type="entry name" value="CMC4"/>
    <property type="match status" value="1"/>
</dbReference>
<reference evidence="8" key="1">
    <citation type="submission" date="2020-02" db="EMBL/GenBank/DDBJ databases">
        <authorList>
            <person name="Enbody D E."/>
            <person name="Pettersson E M."/>
        </authorList>
    </citation>
    <scope>NUCLEOTIDE SEQUENCE [LARGE SCALE GENOMIC DNA]</scope>
</reference>
<dbReference type="PROSITE" id="PS51808">
    <property type="entry name" value="CHCH"/>
    <property type="match status" value="1"/>
</dbReference>
<evidence type="ECO:0000256" key="4">
    <source>
        <dbReference type="ARBA" id="ARBA00023128"/>
    </source>
</evidence>
<evidence type="ECO:0000313" key="8">
    <source>
        <dbReference type="Ensembl" id="ENSCPVP00000009459.2"/>
    </source>
</evidence>
<keyword evidence="4" id="KW-0496">Mitochondrion</keyword>
<organism evidence="8 9">
    <name type="scientific">Geospiza parvula</name>
    <name type="common">Small tree-finch</name>
    <name type="synonym">Camarhynchus parvulus</name>
    <dbReference type="NCBI Taxonomy" id="87175"/>
    <lineage>
        <taxon>Eukaryota</taxon>
        <taxon>Metazoa</taxon>
        <taxon>Chordata</taxon>
        <taxon>Craniata</taxon>
        <taxon>Vertebrata</taxon>
        <taxon>Euteleostomi</taxon>
        <taxon>Archelosauria</taxon>
        <taxon>Archosauria</taxon>
        <taxon>Dinosauria</taxon>
        <taxon>Saurischia</taxon>
        <taxon>Theropoda</taxon>
        <taxon>Coelurosauria</taxon>
        <taxon>Aves</taxon>
        <taxon>Neognathae</taxon>
        <taxon>Neoaves</taxon>
        <taxon>Telluraves</taxon>
        <taxon>Australaves</taxon>
        <taxon>Passeriformes</taxon>
        <taxon>Thraupidae</taxon>
        <taxon>Camarhynchus</taxon>
    </lineage>
</organism>
<dbReference type="AlphaFoldDB" id="A0A8C3Q853"/>
<keyword evidence="9" id="KW-1185">Reference proteome</keyword>
<comment type="subcellular location">
    <subcellularLocation>
        <location evidence="1">Mitochondrion</location>
    </subcellularLocation>
</comment>
<dbReference type="SUPFAM" id="SSF50904">
    <property type="entry name" value="Oncogene products"/>
    <property type="match status" value="1"/>
</dbReference>
<accession>A0A8U8BKF2</accession>
<dbReference type="Ensembl" id="ENSCPVT00000009870.2">
    <property type="protein sequence ID" value="ENSCPVP00000009459.2"/>
    <property type="gene ID" value="ENSCPVG00000006926.2"/>
</dbReference>
<dbReference type="InterPro" id="IPR027179">
    <property type="entry name" value="CMC4"/>
</dbReference>
<dbReference type="FunFam" id="1.10.287.1130:FF:000002">
    <property type="entry name" value="cx9C motif-containing protein 4 isoform X2"/>
    <property type="match status" value="1"/>
</dbReference>